<keyword evidence="11 12" id="KW-0998">Cell outer membrane</keyword>
<dbReference type="Proteomes" id="UP000543554">
    <property type="component" value="Unassembled WGS sequence"/>
</dbReference>
<reference evidence="16 17" key="1">
    <citation type="submission" date="2020-08" db="EMBL/GenBank/DDBJ databases">
        <title>Genomic Encyclopedia of Type Strains, Phase IV (KMG-IV): sequencing the most valuable type-strain genomes for metagenomic binning, comparative biology and taxonomic classification.</title>
        <authorList>
            <person name="Goeker M."/>
        </authorList>
    </citation>
    <scope>NUCLEOTIDE SEQUENCE [LARGE SCALE GENOMIC DNA]</scope>
    <source>
        <strain evidence="16 17">DSM 11490</strain>
    </source>
</reference>
<evidence type="ECO:0000256" key="1">
    <source>
        <dbReference type="ARBA" id="ARBA00004571"/>
    </source>
</evidence>
<dbReference type="InterPro" id="IPR011662">
    <property type="entry name" value="Secretin/TonB_short_N"/>
</dbReference>
<keyword evidence="8" id="KW-0406">Ion transport</keyword>
<dbReference type="RefSeq" id="WP_182555135.1">
    <property type="nucleotide sequence ID" value="NZ_BPRF01000008.1"/>
</dbReference>
<keyword evidence="16" id="KW-0675">Receptor</keyword>
<keyword evidence="4" id="KW-0410">Iron transport</keyword>
<evidence type="ECO:0000256" key="3">
    <source>
        <dbReference type="ARBA" id="ARBA00022452"/>
    </source>
</evidence>
<keyword evidence="9 13" id="KW-0798">TonB box</keyword>
<comment type="similarity">
    <text evidence="12 13">Belongs to the TonB-dependent receptor family.</text>
</comment>
<dbReference type="InterPro" id="IPR039426">
    <property type="entry name" value="TonB-dep_rcpt-like"/>
</dbReference>
<dbReference type="Gene3D" id="2.40.170.20">
    <property type="entry name" value="TonB-dependent receptor, beta-barrel domain"/>
    <property type="match status" value="1"/>
</dbReference>
<evidence type="ECO:0000256" key="12">
    <source>
        <dbReference type="PROSITE-ProRule" id="PRU01360"/>
    </source>
</evidence>
<organism evidence="16 17">
    <name type="scientific">Methylorubrum thiocyanatum</name>
    <dbReference type="NCBI Taxonomy" id="47958"/>
    <lineage>
        <taxon>Bacteria</taxon>
        <taxon>Pseudomonadati</taxon>
        <taxon>Pseudomonadota</taxon>
        <taxon>Alphaproteobacteria</taxon>
        <taxon>Hyphomicrobiales</taxon>
        <taxon>Methylobacteriaceae</taxon>
        <taxon>Methylorubrum</taxon>
    </lineage>
</organism>
<feature type="transmembrane region" description="Helical" evidence="14">
    <location>
        <begin position="29"/>
        <end position="47"/>
    </location>
</feature>
<dbReference type="InterPro" id="IPR037066">
    <property type="entry name" value="Plug_dom_sf"/>
</dbReference>
<dbReference type="SUPFAM" id="SSF56935">
    <property type="entry name" value="Porins"/>
    <property type="match status" value="1"/>
</dbReference>
<keyword evidence="2 12" id="KW-0813">Transport</keyword>
<dbReference type="GO" id="GO:0009279">
    <property type="term" value="C:cell outer membrane"/>
    <property type="evidence" value="ECO:0007669"/>
    <property type="project" value="UniProtKB-SubCell"/>
</dbReference>
<protein>
    <submittedName>
        <fullName evidence="16">Iron complex outermembrane receptor protein</fullName>
    </submittedName>
</protein>
<evidence type="ECO:0000313" key="16">
    <source>
        <dbReference type="EMBL" id="MBA8913439.1"/>
    </source>
</evidence>
<evidence type="ECO:0000256" key="5">
    <source>
        <dbReference type="ARBA" id="ARBA00022692"/>
    </source>
</evidence>
<keyword evidence="7" id="KW-0408">Iron</keyword>
<evidence type="ECO:0000313" key="17">
    <source>
        <dbReference type="Proteomes" id="UP000543554"/>
    </source>
</evidence>
<keyword evidence="5 12" id="KW-0812">Transmembrane</keyword>
<evidence type="ECO:0000256" key="14">
    <source>
        <dbReference type="SAM" id="Phobius"/>
    </source>
</evidence>
<gene>
    <name evidence="16" type="ORF">HNR51_002522</name>
</gene>
<dbReference type="InterPro" id="IPR036942">
    <property type="entry name" value="Beta-barrel_TonB_sf"/>
</dbReference>
<evidence type="ECO:0000256" key="4">
    <source>
        <dbReference type="ARBA" id="ARBA00022496"/>
    </source>
</evidence>
<name>A0AA40VAP5_9HYPH</name>
<dbReference type="InterPro" id="IPR000531">
    <property type="entry name" value="Beta-barrel_TonB"/>
</dbReference>
<dbReference type="Gene3D" id="3.55.50.30">
    <property type="match status" value="1"/>
</dbReference>
<evidence type="ECO:0000256" key="10">
    <source>
        <dbReference type="ARBA" id="ARBA00023136"/>
    </source>
</evidence>
<dbReference type="Gene3D" id="2.170.130.10">
    <property type="entry name" value="TonB-dependent receptor, plug domain"/>
    <property type="match status" value="1"/>
</dbReference>
<dbReference type="AlphaFoldDB" id="A0AA40VAP5"/>
<proteinExistence type="inferred from homology"/>
<dbReference type="Pfam" id="PF07715">
    <property type="entry name" value="Plug"/>
    <property type="match status" value="1"/>
</dbReference>
<keyword evidence="10 12" id="KW-0472">Membrane</keyword>
<keyword evidence="6" id="KW-0732">Signal</keyword>
<dbReference type="GO" id="GO:0015344">
    <property type="term" value="F:siderophore uptake transmembrane transporter activity"/>
    <property type="evidence" value="ECO:0007669"/>
    <property type="project" value="TreeGrafter"/>
</dbReference>
<dbReference type="Pfam" id="PF00593">
    <property type="entry name" value="TonB_dep_Rec_b-barrel"/>
    <property type="match status" value="1"/>
</dbReference>
<evidence type="ECO:0000256" key="8">
    <source>
        <dbReference type="ARBA" id="ARBA00023065"/>
    </source>
</evidence>
<comment type="caution">
    <text evidence="16">The sequence shown here is derived from an EMBL/GenBank/DDBJ whole genome shotgun (WGS) entry which is preliminary data.</text>
</comment>
<dbReference type="SMART" id="SM00965">
    <property type="entry name" value="STN"/>
    <property type="match status" value="1"/>
</dbReference>
<dbReference type="PANTHER" id="PTHR32552:SF68">
    <property type="entry name" value="FERRICHROME OUTER MEMBRANE TRANSPORTER_PHAGE RECEPTOR"/>
    <property type="match status" value="1"/>
</dbReference>
<evidence type="ECO:0000256" key="9">
    <source>
        <dbReference type="ARBA" id="ARBA00023077"/>
    </source>
</evidence>
<evidence type="ECO:0000256" key="2">
    <source>
        <dbReference type="ARBA" id="ARBA00022448"/>
    </source>
</evidence>
<dbReference type="EMBL" id="JACJIB010000004">
    <property type="protein sequence ID" value="MBA8913439.1"/>
    <property type="molecule type" value="Genomic_DNA"/>
</dbReference>
<dbReference type="InterPro" id="IPR012910">
    <property type="entry name" value="Plug_dom"/>
</dbReference>
<keyword evidence="3 12" id="KW-1134">Transmembrane beta strand</keyword>
<evidence type="ECO:0000256" key="11">
    <source>
        <dbReference type="ARBA" id="ARBA00023237"/>
    </source>
</evidence>
<feature type="domain" description="Secretin/TonB short N-terminal" evidence="15">
    <location>
        <begin position="81"/>
        <end position="132"/>
    </location>
</feature>
<sequence>MDTSERRRGTGRLWGVPASCARTGRPTRIIPLAALLMASTAVLPLLANSPALSQVATGTTFNIPAGDLGSVLAQIGRAASQPISFPADLTRGRSAGPIVGRMSVQEALARALAGSGLVAVQGAGGALTIRGGATIPAAGSTVLGDIAAIDVTDTAAGSRDVGFTAVDTRSSARIDIPLKEDPRSVVGVTEAVIRTQAQTSALDVARNVSNVRISTGSEDLGAPTYQIRGFAQSSFLLNGLPSGSTRIPITDIERIDVIKGPTTEFGGPSFRGGAINAITKAPTATPIQRAEVFYGSRFFRTLAFDFGGPVQDLEGVTYRLNVSGNTANYALGGASSPHEALISPVVAWQGVDTRLAAGVRYIDTLSGIARYAPTSPDNFRPFRIQRDVPFGNLDNLVAFRSFNPYLEADHHLGRIDSDTVGSFDFKIRNRTSYFLTDMFGQNLIPYNFTRLLAGRPMFQPQGYVFGEAVNRVVTQSDLLIQHNTEFVRQTMRIGIDYLDTSVNTKSNIQAISGDFALSNPPQNLPYPRYSTRSSRGFSQFTGTSVYQDNVGIAFQDKIDILDRLHILGSVRHDWFNSRSNTLRSSGLSTSTLTESALTYTAGAVYDVLPWASVYGSVGTGFVPQIGLVNRTQPAPPARSNNSEFGLKLSLLDNNMTVTMARYHLENTNNLVQDNAQMMNRLGPGLQAEGYEIDFQGQVTENISLIGGYSYNNYKNARDPRAGLDAVISVAAGQPQHQANLFVVYTFTDGPLRGLSIGGGGRGQTLSYMNNFVPKAESPVLPGFITYDAMIGYTIENFRVDVSVRNILDRYYYDVTTSEFAAPVADGRVFMIRAGLDF</sequence>
<evidence type="ECO:0000256" key="13">
    <source>
        <dbReference type="RuleBase" id="RU003357"/>
    </source>
</evidence>
<comment type="subcellular location">
    <subcellularLocation>
        <location evidence="1 12">Cell outer membrane</location>
        <topology evidence="1 12">Multi-pass membrane protein</topology>
    </subcellularLocation>
</comment>
<dbReference type="PANTHER" id="PTHR32552">
    <property type="entry name" value="FERRICHROME IRON RECEPTOR-RELATED"/>
    <property type="match status" value="1"/>
</dbReference>
<evidence type="ECO:0000256" key="6">
    <source>
        <dbReference type="ARBA" id="ARBA00022729"/>
    </source>
</evidence>
<evidence type="ECO:0000256" key="7">
    <source>
        <dbReference type="ARBA" id="ARBA00023004"/>
    </source>
</evidence>
<dbReference type="PROSITE" id="PS52016">
    <property type="entry name" value="TONB_DEPENDENT_REC_3"/>
    <property type="match status" value="1"/>
</dbReference>
<keyword evidence="17" id="KW-1185">Reference proteome</keyword>
<accession>A0AA40VAP5</accession>
<keyword evidence="14" id="KW-1133">Transmembrane helix</keyword>
<evidence type="ECO:0000259" key="15">
    <source>
        <dbReference type="SMART" id="SM00965"/>
    </source>
</evidence>